<dbReference type="OrthoDB" id="10523674at2759"/>
<reference evidence="1 2" key="1">
    <citation type="submission" date="2015-01" db="EMBL/GenBank/DDBJ databases">
        <title>Evolution of Trichinella species and genotypes.</title>
        <authorList>
            <person name="Korhonen P.K."/>
            <person name="Edoardo P."/>
            <person name="Giuseppe L.R."/>
            <person name="Gasser R.B."/>
        </authorList>
    </citation>
    <scope>NUCLEOTIDE SEQUENCE [LARGE SCALE GENOMIC DNA]</scope>
    <source>
        <strain evidence="1">ISS470</strain>
    </source>
</reference>
<dbReference type="Proteomes" id="UP000054995">
    <property type="component" value="Unassembled WGS sequence"/>
</dbReference>
<protein>
    <submittedName>
        <fullName evidence="1">Uncharacterized protein</fullName>
    </submittedName>
</protein>
<proteinExistence type="predicted"/>
<dbReference type="AlphaFoldDB" id="A0A0V1G3I7"/>
<comment type="caution">
    <text evidence="1">The sequence shown here is derived from an EMBL/GenBank/DDBJ whole genome shotgun (WGS) entry which is preliminary data.</text>
</comment>
<keyword evidence="2" id="KW-1185">Reference proteome</keyword>
<organism evidence="1 2">
    <name type="scientific">Trichinella pseudospiralis</name>
    <name type="common">Parasitic roundworm</name>
    <dbReference type="NCBI Taxonomy" id="6337"/>
    <lineage>
        <taxon>Eukaryota</taxon>
        <taxon>Metazoa</taxon>
        <taxon>Ecdysozoa</taxon>
        <taxon>Nematoda</taxon>
        <taxon>Enoplea</taxon>
        <taxon>Dorylaimia</taxon>
        <taxon>Trichinellida</taxon>
        <taxon>Trichinellidae</taxon>
        <taxon>Trichinella</taxon>
    </lineage>
</organism>
<evidence type="ECO:0000313" key="2">
    <source>
        <dbReference type="Proteomes" id="UP000054995"/>
    </source>
</evidence>
<accession>A0A0V1G3I7</accession>
<evidence type="ECO:0000313" key="1">
    <source>
        <dbReference type="EMBL" id="KRY92783.1"/>
    </source>
</evidence>
<gene>
    <name evidence="1" type="ORF">T4D_16202</name>
</gene>
<name>A0A0V1G3I7_TRIPS</name>
<dbReference type="EMBL" id="JYDT01000005">
    <property type="protein sequence ID" value="KRY92783.1"/>
    <property type="molecule type" value="Genomic_DNA"/>
</dbReference>
<sequence length="112" mass="12440">MVAAMVGNIVTKRKRRPQITYTNAIQLIKHDGIGTRTALIALKAFLKNEANLNFLLLHFFFSTSLDSLAVQEAVAFVDEFSPAFRTLSMLIAQANKFVNTLSKVKQSCAIVH</sequence>